<feature type="compositionally biased region" description="Basic and acidic residues" evidence="2">
    <location>
        <begin position="207"/>
        <end position="221"/>
    </location>
</feature>
<keyword evidence="4" id="KW-1185">Reference proteome</keyword>
<sequence>MDVRISLSVSLLRDQLGAVIEHAVTNAVETVLEEMFKVVGCKFEEFGKEMTAKERENESIRKMLEVSRCQMKTMRKYLSAVSAKDERQVPVNHKFGKQSEPNRTVCPHGGKKSIKEHLTHVKEEHRDPPEGSGGCHGREETCETEFSQGGSADILDFDIPSLHELDGIAAATTGVFPQVKEEEPEMQLTCIKEEPLELEMHTLSPHTPDHLSDPSRERGSGWDRAGPAAGVALTAMSSSTCWAGRQHRTGLHQQRAELHQQRAELHQQRAELQQQRAELKRRGQLMAALEQERRAKTRIRVARWRAKRKMQAAGLPPPQPGRQAEGGVPRRRQQYSSLLYGGPRRRSNRVLYPPLRVGQELADALAEPEVVAVQQGILGTDSELFL</sequence>
<gene>
    <name evidence="3" type="ORF">ANANG_G00281610</name>
</gene>
<evidence type="ECO:0000313" key="4">
    <source>
        <dbReference type="Proteomes" id="UP001044222"/>
    </source>
</evidence>
<evidence type="ECO:0000256" key="2">
    <source>
        <dbReference type="SAM" id="MobiDB-lite"/>
    </source>
</evidence>
<dbReference type="Proteomes" id="UP001044222">
    <property type="component" value="Chromosome 16"/>
</dbReference>
<dbReference type="EMBL" id="JAFIRN010000016">
    <property type="protein sequence ID" value="KAG5833971.1"/>
    <property type="molecule type" value="Genomic_DNA"/>
</dbReference>
<comment type="caution">
    <text evidence="3">The sequence shown here is derived from an EMBL/GenBank/DDBJ whole genome shotgun (WGS) entry which is preliminary data.</text>
</comment>
<keyword evidence="1" id="KW-0175">Coiled coil</keyword>
<feature type="coiled-coil region" evidence="1">
    <location>
        <begin position="251"/>
        <end position="292"/>
    </location>
</feature>
<organism evidence="3 4">
    <name type="scientific">Anguilla anguilla</name>
    <name type="common">European freshwater eel</name>
    <name type="synonym">Muraena anguilla</name>
    <dbReference type="NCBI Taxonomy" id="7936"/>
    <lineage>
        <taxon>Eukaryota</taxon>
        <taxon>Metazoa</taxon>
        <taxon>Chordata</taxon>
        <taxon>Craniata</taxon>
        <taxon>Vertebrata</taxon>
        <taxon>Euteleostomi</taxon>
        <taxon>Actinopterygii</taxon>
        <taxon>Neopterygii</taxon>
        <taxon>Teleostei</taxon>
        <taxon>Anguilliformes</taxon>
        <taxon>Anguillidae</taxon>
        <taxon>Anguilla</taxon>
    </lineage>
</organism>
<feature type="region of interest" description="Disordered" evidence="2">
    <location>
        <begin position="121"/>
        <end position="147"/>
    </location>
</feature>
<feature type="region of interest" description="Disordered" evidence="2">
    <location>
        <begin position="205"/>
        <end position="226"/>
    </location>
</feature>
<proteinExistence type="predicted"/>
<name>A0A9D3LNM9_ANGAN</name>
<protein>
    <submittedName>
        <fullName evidence="3">Uncharacterized protein</fullName>
    </submittedName>
</protein>
<feature type="region of interest" description="Disordered" evidence="2">
    <location>
        <begin position="309"/>
        <end position="330"/>
    </location>
</feature>
<evidence type="ECO:0000256" key="1">
    <source>
        <dbReference type="SAM" id="Coils"/>
    </source>
</evidence>
<accession>A0A9D3LNM9</accession>
<evidence type="ECO:0000313" key="3">
    <source>
        <dbReference type="EMBL" id="KAG5833971.1"/>
    </source>
</evidence>
<reference evidence="3" key="1">
    <citation type="submission" date="2021-01" db="EMBL/GenBank/DDBJ databases">
        <title>A chromosome-scale assembly of European eel, Anguilla anguilla.</title>
        <authorList>
            <person name="Henkel C."/>
            <person name="Jong-Raadsen S.A."/>
            <person name="Dufour S."/>
            <person name="Weltzien F.-A."/>
            <person name="Palstra A.P."/>
            <person name="Pelster B."/>
            <person name="Spaink H.P."/>
            <person name="Van Den Thillart G.E."/>
            <person name="Jansen H."/>
            <person name="Zahm M."/>
            <person name="Klopp C."/>
            <person name="Cedric C."/>
            <person name="Louis A."/>
            <person name="Berthelot C."/>
            <person name="Parey E."/>
            <person name="Roest Crollius H."/>
            <person name="Montfort J."/>
            <person name="Robinson-Rechavi M."/>
            <person name="Bucao C."/>
            <person name="Bouchez O."/>
            <person name="Gislard M."/>
            <person name="Lluch J."/>
            <person name="Milhes M."/>
            <person name="Lampietro C."/>
            <person name="Lopez Roques C."/>
            <person name="Donnadieu C."/>
            <person name="Braasch I."/>
            <person name="Desvignes T."/>
            <person name="Postlethwait J."/>
            <person name="Bobe J."/>
            <person name="Guiguen Y."/>
            <person name="Dirks R."/>
        </authorList>
    </citation>
    <scope>NUCLEOTIDE SEQUENCE</scope>
    <source>
        <strain evidence="3">Tag_6206</strain>
        <tissue evidence="3">Liver</tissue>
    </source>
</reference>
<dbReference type="AlphaFoldDB" id="A0A9D3LNM9"/>